<dbReference type="InterPro" id="IPR002772">
    <property type="entry name" value="Glyco_hydro_3_C"/>
</dbReference>
<dbReference type="STRING" id="1603886.GCA_001895165_00526"/>
<evidence type="ECO:0000313" key="6">
    <source>
        <dbReference type="Proteomes" id="UP000216352"/>
    </source>
</evidence>
<dbReference type="InterPro" id="IPR013783">
    <property type="entry name" value="Ig-like_fold"/>
</dbReference>
<keyword evidence="3" id="KW-0812">Transmembrane</keyword>
<dbReference type="GO" id="GO:0009251">
    <property type="term" value="P:glucan catabolic process"/>
    <property type="evidence" value="ECO:0007669"/>
    <property type="project" value="TreeGrafter"/>
</dbReference>
<dbReference type="PANTHER" id="PTHR42715">
    <property type="entry name" value="BETA-GLUCOSIDASE"/>
    <property type="match status" value="1"/>
</dbReference>
<dbReference type="InterPro" id="IPR036962">
    <property type="entry name" value="Glyco_hydro_3_N_sf"/>
</dbReference>
<name>A0A261FQR9_9BIFI</name>
<dbReference type="Pfam" id="PF00933">
    <property type="entry name" value="Glyco_hydro_3"/>
    <property type="match status" value="1"/>
</dbReference>
<dbReference type="SUPFAM" id="SSF52279">
    <property type="entry name" value="Beta-D-glucan exohydrolase, C-terminal domain"/>
    <property type="match status" value="1"/>
</dbReference>
<dbReference type="InterPro" id="IPR026891">
    <property type="entry name" value="Fn3-like"/>
</dbReference>
<evidence type="ECO:0000256" key="1">
    <source>
        <dbReference type="ARBA" id="ARBA00005336"/>
    </source>
</evidence>
<comment type="caution">
    <text evidence="5">The sequence shown here is derived from an EMBL/GenBank/DDBJ whole genome shotgun (WGS) entry which is preliminary data.</text>
</comment>
<evidence type="ECO:0000256" key="2">
    <source>
        <dbReference type="ARBA" id="ARBA00022801"/>
    </source>
</evidence>
<dbReference type="GO" id="GO:0008422">
    <property type="term" value="F:beta-glucosidase activity"/>
    <property type="evidence" value="ECO:0007669"/>
    <property type="project" value="TreeGrafter"/>
</dbReference>
<evidence type="ECO:0000313" key="5">
    <source>
        <dbReference type="EMBL" id="OZG61428.1"/>
    </source>
</evidence>
<organism evidence="5 6">
    <name type="scientific">Bifidobacterium lemurum</name>
    <dbReference type="NCBI Taxonomy" id="1603886"/>
    <lineage>
        <taxon>Bacteria</taxon>
        <taxon>Bacillati</taxon>
        <taxon>Actinomycetota</taxon>
        <taxon>Actinomycetes</taxon>
        <taxon>Bifidobacteriales</taxon>
        <taxon>Bifidobacteriaceae</taxon>
        <taxon>Bifidobacterium</taxon>
    </lineage>
</organism>
<dbReference type="Pfam" id="PF01915">
    <property type="entry name" value="Glyco_hydro_3_C"/>
    <property type="match status" value="1"/>
</dbReference>
<comment type="similarity">
    <text evidence="1">Belongs to the glycosyl hydrolase 3 family.</text>
</comment>
<feature type="transmembrane region" description="Helical" evidence="3">
    <location>
        <begin position="947"/>
        <end position="968"/>
    </location>
</feature>
<gene>
    <name evidence="5" type="ORF">BLEM_1376</name>
</gene>
<dbReference type="OrthoDB" id="3187562at2"/>
<dbReference type="InterPro" id="IPR017853">
    <property type="entry name" value="GH"/>
</dbReference>
<keyword evidence="3" id="KW-0472">Membrane</keyword>
<dbReference type="InterPro" id="IPR001764">
    <property type="entry name" value="Glyco_hydro_3_N"/>
</dbReference>
<dbReference type="RefSeq" id="WP_072724260.1">
    <property type="nucleotide sequence ID" value="NZ_BDIS01000007.1"/>
</dbReference>
<dbReference type="Gene3D" id="3.40.50.1700">
    <property type="entry name" value="Glycoside hydrolase family 3 C-terminal domain"/>
    <property type="match status" value="1"/>
</dbReference>
<dbReference type="EMBL" id="MWWX01000009">
    <property type="protein sequence ID" value="OZG61428.1"/>
    <property type="molecule type" value="Genomic_DNA"/>
</dbReference>
<feature type="transmembrane region" description="Helical" evidence="3">
    <location>
        <begin position="20"/>
        <end position="38"/>
    </location>
</feature>
<dbReference type="Pfam" id="PF14310">
    <property type="entry name" value="Fn3-like"/>
    <property type="match status" value="1"/>
</dbReference>
<feature type="domain" description="Fibronectin type III-like" evidence="4">
    <location>
        <begin position="469"/>
        <end position="543"/>
    </location>
</feature>
<dbReference type="Gene3D" id="3.20.20.300">
    <property type="entry name" value="Glycoside hydrolase, family 3, N-terminal domain"/>
    <property type="match status" value="1"/>
</dbReference>
<reference evidence="5 6" key="1">
    <citation type="journal article" date="2017" name="BMC Genomics">
        <title>Comparative genomic and phylogenomic analyses of the Bifidobacteriaceae family.</title>
        <authorList>
            <person name="Lugli G.A."/>
            <person name="Milani C."/>
            <person name="Turroni F."/>
            <person name="Duranti S."/>
            <person name="Mancabelli L."/>
            <person name="Mangifesta M."/>
            <person name="Ferrario C."/>
            <person name="Modesto M."/>
            <person name="Mattarelli P."/>
            <person name="Jiri K."/>
            <person name="van Sinderen D."/>
            <person name="Ventura M."/>
        </authorList>
    </citation>
    <scope>NUCLEOTIDE SEQUENCE [LARGE SCALE GENOMIC DNA]</scope>
    <source>
        <strain evidence="5 6">DSM 28807</strain>
    </source>
</reference>
<dbReference type="SUPFAM" id="SSF51445">
    <property type="entry name" value="(Trans)glycosidases"/>
    <property type="match status" value="1"/>
</dbReference>
<dbReference type="InterPro" id="IPR050288">
    <property type="entry name" value="Cellulose_deg_GH3"/>
</dbReference>
<proteinExistence type="inferred from homology"/>
<keyword evidence="2 5" id="KW-0378">Hydrolase</keyword>
<keyword evidence="6" id="KW-1185">Reference proteome</keyword>
<keyword evidence="3" id="KW-1133">Transmembrane helix</keyword>
<evidence type="ECO:0000256" key="3">
    <source>
        <dbReference type="SAM" id="Phobius"/>
    </source>
</evidence>
<accession>A0A261FQR9</accession>
<dbReference type="AlphaFoldDB" id="A0A261FQR9"/>
<dbReference type="SMART" id="SM01217">
    <property type="entry name" value="Fn3_like"/>
    <property type="match status" value="1"/>
</dbReference>
<evidence type="ECO:0000259" key="4">
    <source>
        <dbReference type="SMART" id="SM01217"/>
    </source>
</evidence>
<dbReference type="Proteomes" id="UP000216352">
    <property type="component" value="Unassembled WGS sequence"/>
</dbReference>
<protein>
    <submittedName>
        <fullName evidence="5">Glycosyl hydrolase</fullName>
    </submittedName>
</protein>
<feature type="transmembrane region" description="Helical" evidence="3">
    <location>
        <begin position="50"/>
        <end position="73"/>
    </location>
</feature>
<dbReference type="PANTHER" id="PTHR42715:SF10">
    <property type="entry name" value="BETA-GLUCOSIDASE"/>
    <property type="match status" value="1"/>
</dbReference>
<dbReference type="Gene3D" id="2.60.40.10">
    <property type="entry name" value="Immunoglobulins"/>
    <property type="match status" value="1"/>
</dbReference>
<dbReference type="InterPro" id="IPR036881">
    <property type="entry name" value="Glyco_hydro_3_C_sf"/>
</dbReference>
<dbReference type="PRINTS" id="PR00133">
    <property type="entry name" value="GLHYDRLASE3"/>
</dbReference>
<sequence>MLELNFADVLDTIDSVRTQLIALAIVLVVALVATAVVNKRTVRNAGVRKFAHAQTWIVAVIAAVVAVSTMLFGPLHTMLSLVSGSGTLSESTIAQAEDLAEDIESEGIVLLKNDDGALPLATEKVNVFGWASTNPIYGGTGSGSMNDQYPVTSILQGMAEAGIETNDELTDFYVDYRAERQVNTVAMQDWTLPEPTAESYPDELLSNAKDFSDMAVVVLGRTGGEGFDLPPNMADMGAVRQYGPAEGETTGPGEESDAVSVYHNNSADYNDFEEGEGYLDLSQTEENMLDLVTENFDNVVLVYNGANPMNLGFVDDYDEITSVLWAPPAGQTGFTALGEVLAGEVNPSGRATDTFVKDFTQTPWYNNFGQFQYDNMDEFSTVFSGSAGEVHPIPSFVNYVEGIYVGYKYYETAADEGAIDYDTVVQYPFGYGLSYTTFEQEMGEVSYAADGTISFDVTVTNTGDVIGKDVVEVFYNPPYANGGIEKASANLIDFAKTGELEPGESETVTIEFQDEDMASYDNDDARAYVLESGDYEISINADSHTVLDSRTVTVDETIVYSGENHRSSDQTEVTNQFDDIAPTFETLSRADQFANLAETTAAPSTYSMSDEHKAAFVNASNYENVNDENDEMPTTGADNGVSLYELYGKDYDDPLWDDLLDELTYDEMNTLIAFAGYGNAAVDSIDKPRQTDEDGPSTLNNSFTGIGSIGLPSGVSVANTFSKDLARQFGETIGDMAREMNVTGWYAPAMNIHRTPYAGRNFEYFSEDGVLSGIMAAQQVAGARSKGVYPFIKHFALNDQETNRLAMLCTWADEQTMREIYFKPFELAVKDGGATAVMTSFNYIGNRHSSADSALLNGVLRGEWGFRGFVETDYFGNGHGYKVGDQAIRSGNDAMLATIESVNVITDDSATSVIAMRTASHNILYTAVNSWLYENGQPTVETPAWQYVYYGAVAVIALALIGCETLAIKRFLARRKEAAAQPAATPAL</sequence>